<keyword evidence="1" id="KW-0238">DNA-binding</keyword>
<dbReference type="Pfam" id="PF01381">
    <property type="entry name" value="HTH_3"/>
    <property type="match status" value="1"/>
</dbReference>
<dbReference type="Pfam" id="PF07883">
    <property type="entry name" value="Cupin_2"/>
    <property type="match status" value="1"/>
</dbReference>
<dbReference type="RefSeq" id="WP_085445398.1">
    <property type="nucleotide sequence ID" value="NZ_LVJN01000020.1"/>
</dbReference>
<dbReference type="InterPro" id="IPR013096">
    <property type="entry name" value="Cupin_2"/>
</dbReference>
<comment type="caution">
    <text evidence="3">The sequence shown here is derived from an EMBL/GenBank/DDBJ whole genome shotgun (WGS) entry which is preliminary data.</text>
</comment>
<dbReference type="InterPro" id="IPR001387">
    <property type="entry name" value="Cro/C1-type_HTH"/>
</dbReference>
<proteinExistence type="predicted"/>
<name>A0A1Y2K3G8_9PROT</name>
<dbReference type="EMBL" id="LVJN01000020">
    <property type="protein sequence ID" value="OSM02543.1"/>
    <property type="molecule type" value="Genomic_DNA"/>
</dbReference>
<dbReference type="Gene3D" id="2.60.120.10">
    <property type="entry name" value="Jelly Rolls"/>
    <property type="match status" value="1"/>
</dbReference>
<evidence type="ECO:0000313" key="4">
    <source>
        <dbReference type="Proteomes" id="UP000194003"/>
    </source>
</evidence>
<dbReference type="SMART" id="SM00530">
    <property type="entry name" value="HTH_XRE"/>
    <property type="match status" value="1"/>
</dbReference>
<dbReference type="AlphaFoldDB" id="A0A1Y2K3G8"/>
<dbReference type="PANTHER" id="PTHR46797:SF1">
    <property type="entry name" value="METHYLPHOSPHONATE SYNTHASE"/>
    <property type="match status" value="1"/>
</dbReference>
<dbReference type="InterPro" id="IPR011051">
    <property type="entry name" value="RmlC_Cupin_sf"/>
</dbReference>
<dbReference type="SUPFAM" id="SSF47413">
    <property type="entry name" value="lambda repressor-like DNA-binding domains"/>
    <property type="match status" value="1"/>
</dbReference>
<dbReference type="PROSITE" id="PS50943">
    <property type="entry name" value="HTH_CROC1"/>
    <property type="match status" value="1"/>
</dbReference>
<dbReference type="InterPro" id="IPR014710">
    <property type="entry name" value="RmlC-like_jellyroll"/>
</dbReference>
<evidence type="ECO:0000256" key="1">
    <source>
        <dbReference type="ARBA" id="ARBA00023125"/>
    </source>
</evidence>
<dbReference type="GO" id="GO:0003700">
    <property type="term" value="F:DNA-binding transcription factor activity"/>
    <property type="evidence" value="ECO:0007669"/>
    <property type="project" value="TreeGrafter"/>
</dbReference>
<sequence length="182" mass="20253">MSNIVAQRIQAYRQEKGLSLRGLAERAKISAAGLSQIENGQTSPSVATLEKLADALDIPVAAFFADAAEPLSEIEVLSLDKQPLLHALRSAELLPLGSRRFAPAFEPMLIRLLPNGRMAKQPFGVGNGVEFVWIRSGRAVLEYCDEEFTLQETQSVYYLPHHPHNWKNPYDAICELLVIRSR</sequence>
<dbReference type="CDD" id="cd02209">
    <property type="entry name" value="cupin_XRE_C"/>
    <property type="match status" value="1"/>
</dbReference>
<evidence type="ECO:0000313" key="3">
    <source>
        <dbReference type="EMBL" id="OSM02543.1"/>
    </source>
</evidence>
<dbReference type="OrthoDB" id="9805356at2"/>
<keyword evidence="4" id="KW-1185">Reference proteome</keyword>
<protein>
    <submittedName>
        <fullName evidence="3">Putative helix-turn-helix domain-containing protein</fullName>
    </submittedName>
</protein>
<feature type="domain" description="HTH cro/C1-type" evidence="2">
    <location>
        <begin position="9"/>
        <end position="63"/>
    </location>
</feature>
<dbReference type="CDD" id="cd00093">
    <property type="entry name" value="HTH_XRE"/>
    <property type="match status" value="1"/>
</dbReference>
<gene>
    <name evidence="3" type="ORF">MAIT1_02704</name>
</gene>
<reference evidence="3 4" key="1">
    <citation type="journal article" date="2016" name="BMC Genomics">
        <title>Combined genomic and structural analyses of a cultured magnetotactic bacterium reveals its niche adaptation to a dynamic environment.</title>
        <authorList>
            <person name="Araujo A.C."/>
            <person name="Morillo V."/>
            <person name="Cypriano J."/>
            <person name="Teixeira L.C."/>
            <person name="Leao P."/>
            <person name="Lyra S."/>
            <person name="Almeida L.G."/>
            <person name="Bazylinski D.A."/>
            <person name="Vasconcellos A.T."/>
            <person name="Abreu F."/>
            <person name="Lins U."/>
        </authorList>
    </citation>
    <scope>NUCLEOTIDE SEQUENCE [LARGE SCALE GENOMIC DNA]</scope>
    <source>
        <strain evidence="3 4">IT-1</strain>
    </source>
</reference>
<accession>A0A1Y2K3G8</accession>
<dbReference type="PANTHER" id="PTHR46797">
    <property type="entry name" value="HTH-TYPE TRANSCRIPTIONAL REGULATOR"/>
    <property type="match status" value="1"/>
</dbReference>
<evidence type="ECO:0000259" key="2">
    <source>
        <dbReference type="PROSITE" id="PS50943"/>
    </source>
</evidence>
<dbReference type="InterPro" id="IPR050807">
    <property type="entry name" value="TransReg_Diox_bact_type"/>
</dbReference>
<dbReference type="GO" id="GO:0003677">
    <property type="term" value="F:DNA binding"/>
    <property type="evidence" value="ECO:0007669"/>
    <property type="project" value="UniProtKB-KW"/>
</dbReference>
<dbReference type="Gene3D" id="1.10.260.40">
    <property type="entry name" value="lambda repressor-like DNA-binding domains"/>
    <property type="match status" value="1"/>
</dbReference>
<dbReference type="SUPFAM" id="SSF51182">
    <property type="entry name" value="RmlC-like cupins"/>
    <property type="match status" value="1"/>
</dbReference>
<dbReference type="InterPro" id="IPR010982">
    <property type="entry name" value="Lambda_DNA-bd_dom_sf"/>
</dbReference>
<dbReference type="STRING" id="1434232.MAIT1_02704"/>
<dbReference type="GO" id="GO:0005829">
    <property type="term" value="C:cytosol"/>
    <property type="evidence" value="ECO:0007669"/>
    <property type="project" value="TreeGrafter"/>
</dbReference>
<dbReference type="Proteomes" id="UP000194003">
    <property type="component" value="Unassembled WGS sequence"/>
</dbReference>
<organism evidence="3 4">
    <name type="scientific">Magnetofaba australis IT-1</name>
    <dbReference type="NCBI Taxonomy" id="1434232"/>
    <lineage>
        <taxon>Bacteria</taxon>
        <taxon>Pseudomonadati</taxon>
        <taxon>Pseudomonadota</taxon>
        <taxon>Magnetococcia</taxon>
        <taxon>Magnetococcales</taxon>
        <taxon>Magnetococcaceae</taxon>
        <taxon>Magnetofaba</taxon>
    </lineage>
</organism>